<dbReference type="Proteomes" id="UP000515152">
    <property type="component" value="Chromosome 9"/>
</dbReference>
<dbReference type="SUPFAM" id="SSF53098">
    <property type="entry name" value="Ribonuclease H-like"/>
    <property type="match status" value="1"/>
</dbReference>
<dbReference type="SUPFAM" id="SSF140996">
    <property type="entry name" value="Hermes dimerisation domain"/>
    <property type="match status" value="1"/>
</dbReference>
<dbReference type="InterPro" id="IPR012337">
    <property type="entry name" value="RNaseH-like_sf"/>
</dbReference>
<gene>
    <name evidence="8 9" type="primary">LOC116221811</name>
</gene>
<dbReference type="PANTHER" id="PTHR47501">
    <property type="entry name" value="TRANSPOSASE-RELATED"/>
    <property type="match status" value="1"/>
</dbReference>
<dbReference type="GO" id="GO:0003677">
    <property type="term" value="F:DNA binding"/>
    <property type="evidence" value="ECO:0007669"/>
    <property type="project" value="InterPro"/>
</dbReference>
<evidence type="ECO:0000313" key="8">
    <source>
        <dbReference type="RefSeq" id="XP_031429143.1"/>
    </source>
</evidence>
<dbReference type="GeneID" id="116221811"/>
<dbReference type="InterPro" id="IPR003656">
    <property type="entry name" value="Znf_BED"/>
</dbReference>
<evidence type="ECO:0000256" key="1">
    <source>
        <dbReference type="ARBA" id="ARBA00022723"/>
    </source>
</evidence>
<dbReference type="PROSITE" id="PS50808">
    <property type="entry name" value="ZF_BED"/>
    <property type="match status" value="1"/>
</dbReference>
<evidence type="ECO:0000256" key="2">
    <source>
        <dbReference type="ARBA" id="ARBA00022771"/>
    </source>
</evidence>
<organism evidence="7 8">
    <name type="scientific">Clupea harengus</name>
    <name type="common">Atlantic herring</name>
    <dbReference type="NCBI Taxonomy" id="7950"/>
    <lineage>
        <taxon>Eukaryota</taxon>
        <taxon>Metazoa</taxon>
        <taxon>Chordata</taxon>
        <taxon>Craniata</taxon>
        <taxon>Vertebrata</taxon>
        <taxon>Euteleostomi</taxon>
        <taxon>Actinopterygii</taxon>
        <taxon>Neopterygii</taxon>
        <taxon>Teleostei</taxon>
        <taxon>Clupei</taxon>
        <taxon>Clupeiformes</taxon>
        <taxon>Clupeoidei</taxon>
        <taxon>Clupeidae</taxon>
        <taxon>Clupea</taxon>
    </lineage>
</organism>
<dbReference type="PANTHER" id="PTHR47501:SF5">
    <property type="entry name" value="HAT C-TERMINAL DIMERISATION DOMAIN-CONTAINING PROTEIN"/>
    <property type="match status" value="1"/>
</dbReference>
<dbReference type="KEGG" id="char:116221811"/>
<evidence type="ECO:0000256" key="3">
    <source>
        <dbReference type="ARBA" id="ARBA00022833"/>
    </source>
</evidence>
<dbReference type="OrthoDB" id="8772022at2759"/>
<evidence type="ECO:0000256" key="5">
    <source>
        <dbReference type="SAM" id="MobiDB-lite"/>
    </source>
</evidence>
<proteinExistence type="predicted"/>
<protein>
    <submittedName>
        <fullName evidence="8 9">Uncharacterized protein LOC116221811</fullName>
    </submittedName>
</protein>
<feature type="region of interest" description="Disordered" evidence="5">
    <location>
        <begin position="1"/>
        <end position="21"/>
    </location>
</feature>
<feature type="region of interest" description="Disordered" evidence="5">
    <location>
        <begin position="271"/>
        <end position="292"/>
    </location>
</feature>
<dbReference type="AlphaFoldDB" id="A0A6P8FLM9"/>
<dbReference type="GO" id="GO:0008270">
    <property type="term" value="F:zinc ion binding"/>
    <property type="evidence" value="ECO:0007669"/>
    <property type="project" value="UniProtKB-KW"/>
</dbReference>
<name>A0A6P8FLM9_CLUHA</name>
<evidence type="ECO:0000313" key="9">
    <source>
        <dbReference type="RefSeq" id="XP_042564616.1"/>
    </source>
</evidence>
<keyword evidence="1" id="KW-0479">Metal-binding</keyword>
<evidence type="ECO:0000256" key="4">
    <source>
        <dbReference type="PROSITE-ProRule" id="PRU00027"/>
    </source>
</evidence>
<evidence type="ECO:0000259" key="6">
    <source>
        <dbReference type="PROSITE" id="PS50808"/>
    </source>
</evidence>
<dbReference type="RefSeq" id="XP_042564616.1">
    <property type="nucleotide sequence ID" value="XM_042708682.1"/>
</dbReference>
<dbReference type="RefSeq" id="XP_031429143.1">
    <property type="nucleotide sequence ID" value="XM_031573283.1"/>
</dbReference>
<feature type="compositionally biased region" description="Acidic residues" evidence="5">
    <location>
        <begin position="1"/>
        <end position="10"/>
    </location>
</feature>
<feature type="domain" description="BED-type" evidence="6">
    <location>
        <begin position="20"/>
        <end position="84"/>
    </location>
</feature>
<keyword evidence="2 4" id="KW-0863">Zinc-finger</keyword>
<accession>A0A6P8FLM9</accession>
<evidence type="ECO:0000313" key="7">
    <source>
        <dbReference type="Proteomes" id="UP000515152"/>
    </source>
</evidence>
<reference evidence="8 9" key="1">
    <citation type="submission" date="2025-04" db="UniProtKB">
        <authorList>
            <consortium name="RefSeq"/>
        </authorList>
    </citation>
    <scope>IDENTIFICATION</scope>
</reference>
<keyword evidence="3" id="KW-0862">Zinc</keyword>
<keyword evidence="7" id="KW-1185">Reference proteome</keyword>
<sequence length="414" mass="46661">MTDFVMEADMEATPSTSYGDEDQHPWPYLQDMFKYVGVNDSSTSYRMKCLLCLPKATEILAFKNSPSNLRKHIERKHVHQLKKYGELTSAKRKRTTETPSTSKQTTLVNTLTVSQRSIDKAVVKYVVQGLQPFCVVEQEPFRDFVKELQPNAKMMTRLTLRSMIDDAAKGMKKAVTEAMRGVDHIATTTDCWSVRRRSFIGVTAHWIDPDSLKRCSAALACKQLRGSHTFDVLANALNDIHSEFEIRDKIQRTTTDNGSNFIKAFQVFGEDENNNVSPPEEDQEDQEDQEGGEEVEYVDVSALLNEDDGLEFQLPKHQRCACHLLNLIATVDAQKATSNEAYKKVYRSTFGKCNALWNKCGRSALAAETVEDACSLQLLRPNATRWNSLFLAVERLLRIIKDKGGGPSESSAQT</sequence>